<dbReference type="GO" id="GO:0005886">
    <property type="term" value="C:plasma membrane"/>
    <property type="evidence" value="ECO:0007669"/>
    <property type="project" value="UniProtKB-SubCell"/>
</dbReference>
<name>A0A918FHQ1_9DEIO</name>
<dbReference type="PANTHER" id="PTHR47089:SF1">
    <property type="entry name" value="GUANOSINE ABC TRANSPORTER PERMEASE PROTEIN NUPP"/>
    <property type="match status" value="1"/>
</dbReference>
<comment type="caution">
    <text evidence="7">The sequence shown here is derived from an EMBL/GenBank/DDBJ whole genome shotgun (WGS) entry which is preliminary data.</text>
</comment>
<feature type="transmembrane region" description="Helical" evidence="6">
    <location>
        <begin position="145"/>
        <end position="164"/>
    </location>
</feature>
<reference evidence="7" key="2">
    <citation type="submission" date="2020-09" db="EMBL/GenBank/DDBJ databases">
        <authorList>
            <person name="Sun Q."/>
            <person name="Ohkuma M."/>
        </authorList>
    </citation>
    <scope>NUCLEOTIDE SEQUENCE</scope>
    <source>
        <strain evidence="7">JCM 31311</strain>
    </source>
</reference>
<feature type="transmembrane region" description="Helical" evidence="6">
    <location>
        <begin position="273"/>
        <end position="291"/>
    </location>
</feature>
<reference evidence="7" key="1">
    <citation type="journal article" date="2014" name="Int. J. Syst. Evol. Microbiol.">
        <title>Complete genome sequence of Corynebacterium casei LMG S-19264T (=DSM 44701T), isolated from a smear-ripened cheese.</title>
        <authorList>
            <consortium name="US DOE Joint Genome Institute (JGI-PGF)"/>
            <person name="Walter F."/>
            <person name="Albersmeier A."/>
            <person name="Kalinowski J."/>
            <person name="Ruckert C."/>
        </authorList>
    </citation>
    <scope>NUCLEOTIDE SEQUENCE</scope>
    <source>
        <strain evidence="7">JCM 31311</strain>
    </source>
</reference>
<dbReference type="AlphaFoldDB" id="A0A918FHQ1"/>
<evidence type="ECO:0000313" key="7">
    <source>
        <dbReference type="EMBL" id="GGR38047.1"/>
    </source>
</evidence>
<dbReference type="Pfam" id="PF02653">
    <property type="entry name" value="BPD_transp_2"/>
    <property type="match status" value="1"/>
</dbReference>
<feature type="transmembrane region" description="Helical" evidence="6">
    <location>
        <begin position="296"/>
        <end position="315"/>
    </location>
</feature>
<proteinExistence type="predicted"/>
<dbReference type="PANTHER" id="PTHR47089">
    <property type="entry name" value="ABC TRANSPORTER, PERMEASE PROTEIN"/>
    <property type="match status" value="1"/>
</dbReference>
<dbReference type="EMBL" id="BMQL01000083">
    <property type="protein sequence ID" value="GGR38047.1"/>
    <property type="molecule type" value="Genomic_DNA"/>
</dbReference>
<dbReference type="InterPro" id="IPR001851">
    <property type="entry name" value="ABC_transp_permease"/>
</dbReference>
<keyword evidence="4 6" id="KW-1133">Transmembrane helix</keyword>
<accession>A0A918FHQ1</accession>
<protein>
    <submittedName>
        <fullName evidence="7">ABC transporter permease</fullName>
    </submittedName>
</protein>
<keyword evidence="2" id="KW-1003">Cell membrane</keyword>
<evidence type="ECO:0000256" key="1">
    <source>
        <dbReference type="ARBA" id="ARBA00004651"/>
    </source>
</evidence>
<evidence type="ECO:0000256" key="4">
    <source>
        <dbReference type="ARBA" id="ARBA00022989"/>
    </source>
</evidence>
<feature type="transmembrane region" description="Helical" evidence="6">
    <location>
        <begin position="321"/>
        <end position="344"/>
    </location>
</feature>
<dbReference type="Proteomes" id="UP000603865">
    <property type="component" value="Unassembled WGS sequence"/>
</dbReference>
<evidence type="ECO:0000256" key="6">
    <source>
        <dbReference type="SAM" id="Phobius"/>
    </source>
</evidence>
<evidence type="ECO:0000256" key="2">
    <source>
        <dbReference type="ARBA" id="ARBA00022475"/>
    </source>
</evidence>
<feature type="transmembrane region" description="Helical" evidence="6">
    <location>
        <begin position="235"/>
        <end position="261"/>
    </location>
</feature>
<feature type="transmembrane region" description="Helical" evidence="6">
    <location>
        <begin position="20"/>
        <end position="42"/>
    </location>
</feature>
<evidence type="ECO:0000313" key="8">
    <source>
        <dbReference type="Proteomes" id="UP000603865"/>
    </source>
</evidence>
<keyword evidence="8" id="KW-1185">Reference proteome</keyword>
<sequence>MIRLVQLASPGRYRPLWVSLGALVVALLIAGVIFAAYGVSPLEAYGSMLQGTLLDPQGRAEVLRRAAPLLLTGAGLTLAFRAQFFNIGAEGQIVIGAIFAGGVALFTPLPGLLMPIGMFVAGFVGGGLYALLAAWLRTRLRVNEILSTLMLNYVATYLMIYLIAGPWKGKNVRGFITSDTFPAQGQLATFPGTQVGIATLVLGVVLAIGLQILLSRTTRGFELRVVGENPGAARYAGISVARVVTFMALITGGMAGLAGAGEVAGIHHKLLEPSQISAGYGFTAIIVAWLARGNPALCLVTSLLMGVILAGGDVLKINLNMPFRIVDVFSGVMLLTLIASEIFVRYRVKWER</sequence>
<feature type="transmembrane region" description="Helical" evidence="6">
    <location>
        <begin position="112"/>
        <end position="133"/>
    </location>
</feature>
<dbReference type="GO" id="GO:0022857">
    <property type="term" value="F:transmembrane transporter activity"/>
    <property type="evidence" value="ECO:0007669"/>
    <property type="project" value="InterPro"/>
</dbReference>
<evidence type="ECO:0000256" key="5">
    <source>
        <dbReference type="ARBA" id="ARBA00023136"/>
    </source>
</evidence>
<evidence type="ECO:0000256" key="3">
    <source>
        <dbReference type="ARBA" id="ARBA00022692"/>
    </source>
</evidence>
<keyword evidence="5 6" id="KW-0472">Membrane</keyword>
<gene>
    <name evidence="7" type="ORF">GCM10008957_54160</name>
</gene>
<comment type="subcellular location">
    <subcellularLocation>
        <location evidence="1">Cell membrane</location>
        <topology evidence="1">Multi-pass membrane protein</topology>
    </subcellularLocation>
</comment>
<feature type="transmembrane region" description="Helical" evidence="6">
    <location>
        <begin position="87"/>
        <end position="106"/>
    </location>
</feature>
<feature type="transmembrane region" description="Helical" evidence="6">
    <location>
        <begin position="195"/>
        <end position="214"/>
    </location>
</feature>
<organism evidence="7 8">
    <name type="scientific">Deinococcus ruber</name>
    <dbReference type="NCBI Taxonomy" id="1848197"/>
    <lineage>
        <taxon>Bacteria</taxon>
        <taxon>Thermotogati</taxon>
        <taxon>Deinococcota</taxon>
        <taxon>Deinococci</taxon>
        <taxon>Deinococcales</taxon>
        <taxon>Deinococcaceae</taxon>
        <taxon>Deinococcus</taxon>
    </lineage>
</organism>
<dbReference type="RefSeq" id="WP_229776693.1">
    <property type="nucleotide sequence ID" value="NZ_BMQL01000083.1"/>
</dbReference>
<dbReference type="CDD" id="cd06580">
    <property type="entry name" value="TM_PBP1_transp_TpRbsC_like"/>
    <property type="match status" value="1"/>
</dbReference>
<keyword evidence="3 6" id="KW-0812">Transmembrane</keyword>